<accession>A0A9W8RKR1</accession>
<dbReference type="InterPro" id="IPR000719">
    <property type="entry name" value="Prot_kinase_dom"/>
</dbReference>
<feature type="compositionally biased region" description="Basic and acidic residues" evidence="1">
    <location>
        <begin position="1128"/>
        <end position="1138"/>
    </location>
</feature>
<feature type="region of interest" description="Disordered" evidence="1">
    <location>
        <begin position="1114"/>
        <end position="1140"/>
    </location>
</feature>
<feature type="domain" description="Protein kinase" evidence="2">
    <location>
        <begin position="478"/>
        <end position="775"/>
    </location>
</feature>
<gene>
    <name evidence="3" type="ORF">NW762_014170</name>
</gene>
<dbReference type="PROSITE" id="PS50011">
    <property type="entry name" value="PROTEIN_KINASE_DOM"/>
    <property type="match status" value="1"/>
</dbReference>
<sequence>MVTQLKSLRQSNFFWSLIGFNIAQTQNTSTNPSYMIWHDRISTFWLEQGQPSGSMMEKAAWSLVGQKEQAEDFLRELPPEVQVSLGVAFNAEGYPDTGCALLERYLKHVDSTRPPAYKPTRSVVYGHLFAELVNNRNALHDGKRLISWGFKLSRLRDEEKLGARLDSINIKLSVADTHTILADYDTAIDLLHQVLSVRNLQPYIHIVSTLRLNKIGRRIDRFESHIGEYLKAASLLVIEEEVEVQKEFLAELAATLAHVKHIEVDNPYHSDLCETVHKTIYLYEDHPILRDDWRLQKIKSMMGKMLPVGWSPNSAKQPLLEQVTADPVNTATKPMFDEIFVHLVPSKFDDRTEYFLPEDSVSKILNRESVRGAMKIESLPENDKLVDFILTKAPKVFLISIFSGLEEETLHLAMTSVQEANLTDVYLPISDLFDFQMPEWTPVMANNFYQQQWKFLAPVFTPDQFYYLFDPLCILPVIEKGKELKVGGISQVTKVEIHKAHFKANDAEIVGHQLFALKTICQADIWAGDMEAMNSAHSLKHPNIVKPIAAFQIGLIGAVNRYFMLEWADGGNLRDLWMSHPQPTRTPDLIKDVVRQLFDLTRALSAVHADHTRHGGLKPENILRFTNREDTLIGTLKLGDWGFARRQMNVTRLRDDVTTTKHETRRYEPPESDERSEVYIDRSRLSDVWAMGCIILEFMVWLLYGEEGLNKFDRDVSRSSSEDHVFYQLSKDVSGIEFKVKDAVAEWMDMMSRHTDCKSNTAMGDLLIIVKTKLLVVDLPRSAMEHSSGSLEAPVIRFEPPVEPGGVALNQVTALPLARADQRQRRAQASDLQKGLESILQREATNDSYWPTSCTNSSKANDDEDDEDDEGDFSRDGPRFPQPEGSLDRKKFKCPFYKYHPALYRNCERLRMASISYVTQHILRRHVLKQCTMDVQETSQSTDGNPIYLPRTTDPDKIVFYCPKCRDEFRGPGADVRSERHPACEAKSTAQTGVLLPAEFERLKKEVTATSGNDNKWEKIWTTLFPGTSMPTQYSEAEIVAPVGVDARPHNTFQYYPFAGVPIETHHHDPPQIFDPRMPDFMQVPDPYLGDEGFFNFFQDHHWDMANNTGNLDYAPSHIPNSAPTDETPTRRPGRFDPDFIQNSPFPNNAWWAHDNYHGTQ</sequence>
<dbReference type="GO" id="GO:0005524">
    <property type="term" value="F:ATP binding"/>
    <property type="evidence" value="ECO:0007669"/>
    <property type="project" value="InterPro"/>
</dbReference>
<dbReference type="Pfam" id="PF00069">
    <property type="entry name" value="Pkinase"/>
    <property type="match status" value="1"/>
</dbReference>
<dbReference type="SMART" id="SM00220">
    <property type="entry name" value="S_TKc"/>
    <property type="match status" value="1"/>
</dbReference>
<reference evidence="3" key="1">
    <citation type="submission" date="2022-09" db="EMBL/GenBank/DDBJ databases">
        <title>Fusarium specimens isolated from Avocado Roots.</title>
        <authorList>
            <person name="Stajich J."/>
            <person name="Roper C."/>
            <person name="Heimlech-Rivalta G."/>
        </authorList>
    </citation>
    <scope>NUCLEOTIDE SEQUENCE</scope>
    <source>
        <strain evidence="3">CF00136</strain>
    </source>
</reference>
<dbReference type="OrthoDB" id="3521097at2759"/>
<evidence type="ECO:0000313" key="3">
    <source>
        <dbReference type="EMBL" id="KAJ4245299.1"/>
    </source>
</evidence>
<dbReference type="EMBL" id="JAOQAZ010000047">
    <property type="protein sequence ID" value="KAJ4245299.1"/>
    <property type="molecule type" value="Genomic_DNA"/>
</dbReference>
<feature type="region of interest" description="Disordered" evidence="1">
    <location>
        <begin position="848"/>
        <end position="887"/>
    </location>
</feature>
<feature type="compositionally biased region" description="Acidic residues" evidence="1">
    <location>
        <begin position="862"/>
        <end position="871"/>
    </location>
</feature>
<evidence type="ECO:0000256" key="1">
    <source>
        <dbReference type="SAM" id="MobiDB-lite"/>
    </source>
</evidence>
<dbReference type="GO" id="GO:0004674">
    <property type="term" value="F:protein serine/threonine kinase activity"/>
    <property type="evidence" value="ECO:0007669"/>
    <property type="project" value="TreeGrafter"/>
</dbReference>
<name>A0A9W8RKR1_9HYPO</name>
<proteinExistence type="predicted"/>
<dbReference type="Gene3D" id="1.10.510.10">
    <property type="entry name" value="Transferase(Phosphotransferase) domain 1"/>
    <property type="match status" value="1"/>
</dbReference>
<dbReference type="AlphaFoldDB" id="A0A9W8RKR1"/>
<evidence type="ECO:0000259" key="2">
    <source>
        <dbReference type="PROSITE" id="PS50011"/>
    </source>
</evidence>
<evidence type="ECO:0000313" key="4">
    <source>
        <dbReference type="Proteomes" id="UP001152049"/>
    </source>
</evidence>
<dbReference type="InterPro" id="IPR011009">
    <property type="entry name" value="Kinase-like_dom_sf"/>
</dbReference>
<dbReference type="CDD" id="cd00180">
    <property type="entry name" value="PKc"/>
    <property type="match status" value="1"/>
</dbReference>
<feature type="compositionally biased region" description="Polar residues" evidence="1">
    <location>
        <begin position="848"/>
        <end position="859"/>
    </location>
</feature>
<dbReference type="PANTHER" id="PTHR24359">
    <property type="entry name" value="SERINE/THREONINE-PROTEIN KINASE SBK1"/>
    <property type="match status" value="1"/>
</dbReference>
<protein>
    <recommendedName>
        <fullName evidence="2">Protein kinase domain-containing protein</fullName>
    </recommendedName>
</protein>
<dbReference type="Proteomes" id="UP001152049">
    <property type="component" value="Unassembled WGS sequence"/>
</dbReference>
<comment type="caution">
    <text evidence="3">The sequence shown here is derived from an EMBL/GenBank/DDBJ whole genome shotgun (WGS) entry which is preliminary data.</text>
</comment>
<organism evidence="3 4">
    <name type="scientific">Fusarium torreyae</name>
    <dbReference type="NCBI Taxonomy" id="1237075"/>
    <lineage>
        <taxon>Eukaryota</taxon>
        <taxon>Fungi</taxon>
        <taxon>Dikarya</taxon>
        <taxon>Ascomycota</taxon>
        <taxon>Pezizomycotina</taxon>
        <taxon>Sordariomycetes</taxon>
        <taxon>Hypocreomycetidae</taxon>
        <taxon>Hypocreales</taxon>
        <taxon>Nectriaceae</taxon>
        <taxon>Fusarium</taxon>
    </lineage>
</organism>
<dbReference type="SUPFAM" id="SSF56112">
    <property type="entry name" value="Protein kinase-like (PK-like)"/>
    <property type="match status" value="1"/>
</dbReference>
<dbReference type="PANTHER" id="PTHR24359:SF1">
    <property type="entry name" value="INHIBITOR OF NUCLEAR FACTOR KAPPA-B KINASE EPSILON SUBUNIT HOMOLOG 1-RELATED"/>
    <property type="match status" value="1"/>
</dbReference>
<keyword evidence="4" id="KW-1185">Reference proteome</keyword>